<dbReference type="Pfam" id="PF06283">
    <property type="entry name" value="ThuA"/>
    <property type="match status" value="1"/>
</dbReference>
<dbReference type="OrthoDB" id="251914at2"/>
<evidence type="ECO:0000259" key="1">
    <source>
        <dbReference type="Pfam" id="PF06283"/>
    </source>
</evidence>
<dbReference type="InterPro" id="IPR006311">
    <property type="entry name" value="TAT_signal"/>
</dbReference>
<reference evidence="3" key="1">
    <citation type="submission" date="2017-06" db="EMBL/GenBank/DDBJ databases">
        <title>Genome analysis of Fimbriiglobus ruber SP5, the first member of the order Planctomycetales with confirmed chitinolytic capability.</title>
        <authorList>
            <person name="Ravin N.V."/>
            <person name="Rakitin A.L."/>
            <person name="Ivanova A.A."/>
            <person name="Beletsky A.V."/>
            <person name="Kulichevskaya I.S."/>
            <person name="Mardanov A.V."/>
            <person name="Dedysh S.N."/>
        </authorList>
    </citation>
    <scope>NUCLEOTIDE SEQUENCE [LARGE SCALE GENOMIC DNA]</scope>
    <source>
        <strain evidence="3">SP5</strain>
    </source>
</reference>
<name>A0A225DG51_9BACT</name>
<dbReference type="SUPFAM" id="SSF52317">
    <property type="entry name" value="Class I glutamine amidotransferase-like"/>
    <property type="match status" value="1"/>
</dbReference>
<protein>
    <recommendedName>
        <fullName evidence="1">ThuA-like domain-containing protein</fullName>
    </recommendedName>
</protein>
<feature type="domain" description="ThuA-like" evidence="1">
    <location>
        <begin position="48"/>
        <end position="271"/>
    </location>
</feature>
<organism evidence="2 3">
    <name type="scientific">Fimbriiglobus ruber</name>
    <dbReference type="NCBI Taxonomy" id="1908690"/>
    <lineage>
        <taxon>Bacteria</taxon>
        <taxon>Pseudomonadati</taxon>
        <taxon>Planctomycetota</taxon>
        <taxon>Planctomycetia</taxon>
        <taxon>Gemmatales</taxon>
        <taxon>Gemmataceae</taxon>
        <taxon>Fimbriiglobus</taxon>
    </lineage>
</organism>
<evidence type="ECO:0000313" key="2">
    <source>
        <dbReference type="EMBL" id="OWK40520.1"/>
    </source>
</evidence>
<keyword evidence="3" id="KW-1185">Reference proteome</keyword>
<gene>
    <name evidence="2" type="ORF">FRUB_05439</name>
</gene>
<dbReference type="Gene3D" id="3.40.50.880">
    <property type="match status" value="1"/>
</dbReference>
<dbReference type="InterPro" id="IPR029062">
    <property type="entry name" value="Class_I_gatase-like"/>
</dbReference>
<dbReference type="EMBL" id="NIDE01000008">
    <property type="protein sequence ID" value="OWK40520.1"/>
    <property type="molecule type" value="Genomic_DNA"/>
</dbReference>
<proteinExistence type="predicted"/>
<comment type="caution">
    <text evidence="2">The sequence shown here is derived from an EMBL/GenBank/DDBJ whole genome shotgun (WGS) entry which is preliminary data.</text>
</comment>
<dbReference type="PROSITE" id="PS51318">
    <property type="entry name" value="TAT"/>
    <property type="match status" value="1"/>
</dbReference>
<dbReference type="Proteomes" id="UP000214646">
    <property type="component" value="Unassembled WGS sequence"/>
</dbReference>
<sequence>MTLSRRAFLHTSAAATAALASTQRLGAAQDKQRKLVMIAGTVSHGPGDHEFNAGVQLLAKCLKETKGLETVVHLNGYPKDDSSLDTADGILLYADGGAGHPFLRDHRLKRIGDLMAKGVGLMCGHFAVEVPKDIGANEMRAWIGGCYEHMYSCNPMWSPEFRSFLDHPVARGVKPFTIKDEWYFNMRFRDGMKGITPILTAVPSDAVRNGPYVYPQGPYKHIQEAAGRPEHMMWAAEREDGGRGIGFTGGHVHRNWLEPNFRKVVLNGLLWICKVDVPKDGVGSTVTEDDIKQNLDPKGKKK</sequence>
<dbReference type="InterPro" id="IPR029010">
    <property type="entry name" value="ThuA-like"/>
</dbReference>
<evidence type="ECO:0000313" key="3">
    <source>
        <dbReference type="Proteomes" id="UP000214646"/>
    </source>
</evidence>
<accession>A0A225DG51</accession>
<dbReference type="RefSeq" id="WP_088256423.1">
    <property type="nucleotide sequence ID" value="NZ_NIDE01000008.1"/>
</dbReference>
<dbReference type="AlphaFoldDB" id="A0A225DG51"/>